<feature type="transmembrane region" description="Helical" evidence="1">
    <location>
        <begin position="6"/>
        <end position="28"/>
    </location>
</feature>
<keyword evidence="1" id="KW-0812">Transmembrane</keyword>
<sequence>MNVAFIVTFLNIVVILLQRMDVFGLSIFSFLIRHLNVFCFLLLVHSAMNVFCVSQFMNK</sequence>
<keyword evidence="1" id="KW-0472">Membrane</keyword>
<organism evidence="2 3">
    <name type="scientific">Meloidogyne incognita</name>
    <name type="common">Southern root-knot nematode worm</name>
    <name type="synonym">Oxyuris incognita</name>
    <dbReference type="NCBI Taxonomy" id="6306"/>
    <lineage>
        <taxon>Eukaryota</taxon>
        <taxon>Metazoa</taxon>
        <taxon>Ecdysozoa</taxon>
        <taxon>Nematoda</taxon>
        <taxon>Chromadorea</taxon>
        <taxon>Rhabditida</taxon>
        <taxon>Tylenchina</taxon>
        <taxon>Tylenchomorpha</taxon>
        <taxon>Tylenchoidea</taxon>
        <taxon>Meloidogynidae</taxon>
        <taxon>Meloidogyninae</taxon>
        <taxon>Meloidogyne</taxon>
        <taxon>Meloidogyne incognita group</taxon>
    </lineage>
</organism>
<evidence type="ECO:0000313" key="2">
    <source>
        <dbReference type="Proteomes" id="UP000887563"/>
    </source>
</evidence>
<accession>A0A914P1B7</accession>
<keyword evidence="1" id="KW-1133">Transmembrane helix</keyword>
<name>A0A914P1B7_MELIC</name>
<feature type="transmembrane region" description="Helical" evidence="1">
    <location>
        <begin position="35"/>
        <end position="57"/>
    </location>
</feature>
<proteinExistence type="predicted"/>
<dbReference type="Proteomes" id="UP000887563">
    <property type="component" value="Unplaced"/>
</dbReference>
<dbReference type="AlphaFoldDB" id="A0A914P1B7"/>
<protein>
    <submittedName>
        <fullName evidence="3">Candidate secreted effector</fullName>
    </submittedName>
</protein>
<evidence type="ECO:0000313" key="3">
    <source>
        <dbReference type="WBParaSite" id="Minc3s10236g43907"/>
    </source>
</evidence>
<evidence type="ECO:0000256" key="1">
    <source>
        <dbReference type="SAM" id="Phobius"/>
    </source>
</evidence>
<reference evidence="3" key="1">
    <citation type="submission" date="2022-11" db="UniProtKB">
        <authorList>
            <consortium name="WormBaseParasite"/>
        </authorList>
    </citation>
    <scope>IDENTIFICATION</scope>
</reference>
<dbReference type="WBParaSite" id="Minc3s10236g43907">
    <property type="protein sequence ID" value="Minc3s10236g43907"/>
    <property type="gene ID" value="Minc3s10236g43907"/>
</dbReference>
<keyword evidence="2" id="KW-1185">Reference proteome</keyword>